<sequence>MVTYAKAHVRAFTESNIKVVFMNTIFADLIAAGKVVVYLDNILIFSSDHQEHQLSYSDSFLHCSTLLSLPSGPLIPTRPVVPTPQGSPFHVPTLPPTLTIAPTMNLGPQETPQRQSHMPLPTSISS</sequence>
<dbReference type="Proteomes" id="UP001163835">
    <property type="component" value="Unassembled WGS sequence"/>
</dbReference>
<reference evidence="1" key="1">
    <citation type="submission" date="2022-09" db="EMBL/GenBank/DDBJ databases">
        <title>A Global Phylogenomic Analysis of the Shiitake Genus Lentinula.</title>
        <authorList>
            <consortium name="DOE Joint Genome Institute"/>
            <person name="Sierra-Patev S."/>
            <person name="Min B."/>
            <person name="Naranjo-Ortiz M."/>
            <person name="Looney B."/>
            <person name="Konkel Z."/>
            <person name="Slot J.C."/>
            <person name="Sakamoto Y."/>
            <person name="Steenwyk J.L."/>
            <person name="Rokas A."/>
            <person name="Carro J."/>
            <person name="Camarero S."/>
            <person name="Ferreira P."/>
            <person name="Molpeceres G."/>
            <person name="Ruiz-Duenas F.J."/>
            <person name="Serrano A."/>
            <person name="Henrissat B."/>
            <person name="Drula E."/>
            <person name="Hughes K.W."/>
            <person name="Mata J.L."/>
            <person name="Ishikawa N.K."/>
            <person name="Vargas-Isla R."/>
            <person name="Ushijima S."/>
            <person name="Smith C.A."/>
            <person name="Ahrendt S."/>
            <person name="Andreopoulos W."/>
            <person name="He G."/>
            <person name="Labutti K."/>
            <person name="Lipzen A."/>
            <person name="Ng V."/>
            <person name="Riley R."/>
            <person name="Sandor L."/>
            <person name="Barry K."/>
            <person name="Martinez A.T."/>
            <person name="Xiao Y."/>
            <person name="Gibbons J.G."/>
            <person name="Terashima K."/>
            <person name="Grigoriev I.V."/>
            <person name="Hibbett D.S."/>
        </authorList>
    </citation>
    <scope>NUCLEOTIDE SEQUENCE</scope>
    <source>
        <strain evidence="1">TMI1499</strain>
    </source>
</reference>
<organism evidence="1 2">
    <name type="scientific">Lentinula aff. lateritia</name>
    <dbReference type="NCBI Taxonomy" id="2804960"/>
    <lineage>
        <taxon>Eukaryota</taxon>
        <taxon>Fungi</taxon>
        <taxon>Dikarya</taxon>
        <taxon>Basidiomycota</taxon>
        <taxon>Agaricomycotina</taxon>
        <taxon>Agaricomycetes</taxon>
        <taxon>Agaricomycetidae</taxon>
        <taxon>Agaricales</taxon>
        <taxon>Marasmiineae</taxon>
        <taxon>Omphalotaceae</taxon>
        <taxon>Lentinula</taxon>
    </lineage>
</organism>
<protein>
    <submittedName>
        <fullName evidence="1">Uncharacterized protein</fullName>
    </submittedName>
</protein>
<accession>A0ACC1TH56</accession>
<proteinExistence type="predicted"/>
<name>A0ACC1TH56_9AGAR</name>
<evidence type="ECO:0000313" key="1">
    <source>
        <dbReference type="EMBL" id="KAJ3804002.1"/>
    </source>
</evidence>
<dbReference type="EMBL" id="MU796420">
    <property type="protein sequence ID" value="KAJ3804002.1"/>
    <property type="molecule type" value="Genomic_DNA"/>
</dbReference>
<evidence type="ECO:0000313" key="2">
    <source>
        <dbReference type="Proteomes" id="UP001163835"/>
    </source>
</evidence>
<gene>
    <name evidence="1" type="ORF">F5876DRAFT_83953</name>
</gene>
<keyword evidence="2" id="KW-1185">Reference proteome</keyword>
<comment type="caution">
    <text evidence="1">The sequence shown here is derived from an EMBL/GenBank/DDBJ whole genome shotgun (WGS) entry which is preliminary data.</text>
</comment>